<dbReference type="PROSITE" id="PS50203">
    <property type="entry name" value="CALPAIN_CAT"/>
    <property type="match status" value="1"/>
</dbReference>
<dbReference type="CDD" id="cd00044">
    <property type="entry name" value="CysPc"/>
    <property type="match status" value="1"/>
</dbReference>
<comment type="caution">
    <text evidence="9">The sequence shown here is derived from an EMBL/GenBank/DDBJ whole genome shotgun (WGS) entry which is preliminary data.</text>
</comment>
<evidence type="ECO:0000256" key="2">
    <source>
        <dbReference type="ARBA" id="ARBA00022670"/>
    </source>
</evidence>
<dbReference type="PRINTS" id="PR00704">
    <property type="entry name" value="CALPAIN"/>
</dbReference>
<dbReference type="InterPro" id="IPR022684">
    <property type="entry name" value="Calpain_cysteine_protease"/>
</dbReference>
<keyword evidence="3 6" id="KW-0378">Hydrolase</keyword>
<evidence type="ECO:0000256" key="4">
    <source>
        <dbReference type="ARBA" id="ARBA00022807"/>
    </source>
</evidence>
<dbReference type="EMBL" id="QGMK01000288">
    <property type="protein sequence ID" value="TVY82686.1"/>
    <property type="molecule type" value="Genomic_DNA"/>
</dbReference>
<protein>
    <submittedName>
        <fullName evidence="9">Calpain-8</fullName>
    </submittedName>
</protein>
<evidence type="ECO:0000256" key="1">
    <source>
        <dbReference type="ARBA" id="ARBA00007623"/>
    </source>
</evidence>
<dbReference type="Pfam" id="PF00648">
    <property type="entry name" value="Peptidase_C2"/>
    <property type="match status" value="2"/>
</dbReference>
<dbReference type="SUPFAM" id="SSF54001">
    <property type="entry name" value="Cysteine proteinases"/>
    <property type="match status" value="1"/>
</dbReference>
<dbReference type="InterPro" id="IPR038765">
    <property type="entry name" value="Papain-like_cys_pep_sf"/>
</dbReference>
<dbReference type="PANTHER" id="PTHR10183">
    <property type="entry name" value="CALPAIN"/>
    <property type="match status" value="1"/>
</dbReference>
<organism evidence="9 10">
    <name type="scientific">Lachnellula suecica</name>
    <dbReference type="NCBI Taxonomy" id="602035"/>
    <lineage>
        <taxon>Eukaryota</taxon>
        <taxon>Fungi</taxon>
        <taxon>Dikarya</taxon>
        <taxon>Ascomycota</taxon>
        <taxon>Pezizomycotina</taxon>
        <taxon>Leotiomycetes</taxon>
        <taxon>Helotiales</taxon>
        <taxon>Lachnaceae</taxon>
        <taxon>Lachnellula</taxon>
    </lineage>
</organism>
<feature type="compositionally biased region" description="Basic residues" evidence="7">
    <location>
        <begin position="638"/>
        <end position="656"/>
    </location>
</feature>
<evidence type="ECO:0000256" key="7">
    <source>
        <dbReference type="SAM" id="MobiDB-lite"/>
    </source>
</evidence>
<dbReference type="AlphaFoldDB" id="A0A8T9CBL3"/>
<dbReference type="GO" id="GO:0006508">
    <property type="term" value="P:proteolysis"/>
    <property type="evidence" value="ECO:0007669"/>
    <property type="project" value="UniProtKB-KW"/>
</dbReference>
<dbReference type="FunFam" id="3.90.70.10:FF:000072">
    <property type="entry name" value="Cysteine proteinase"/>
    <property type="match status" value="1"/>
</dbReference>
<feature type="compositionally biased region" description="Basic and acidic residues" evidence="7">
    <location>
        <begin position="658"/>
        <end position="681"/>
    </location>
</feature>
<keyword evidence="10" id="KW-1185">Reference proteome</keyword>
<dbReference type="Gene3D" id="3.90.70.10">
    <property type="entry name" value="Cysteine proteinases"/>
    <property type="match status" value="1"/>
</dbReference>
<evidence type="ECO:0000256" key="3">
    <source>
        <dbReference type="ARBA" id="ARBA00022801"/>
    </source>
</evidence>
<evidence type="ECO:0000313" key="10">
    <source>
        <dbReference type="Proteomes" id="UP000469558"/>
    </source>
</evidence>
<evidence type="ECO:0000256" key="5">
    <source>
        <dbReference type="PIRSR" id="PIRSR622684-1"/>
    </source>
</evidence>
<feature type="compositionally biased region" description="Polar residues" evidence="7">
    <location>
        <begin position="7"/>
        <end position="22"/>
    </location>
</feature>
<name>A0A8T9CBL3_9HELO</name>
<accession>A0A8T9CBL3</accession>
<comment type="similarity">
    <text evidence="1">Belongs to the peptidase C2 family.</text>
</comment>
<sequence>MAEGSVRSGSPTGSRENNNNGITDAPMVLVAAPVPKQTKHQSPQSSIDEFWSKFNSKTPGRATTILPKDRYAKQAGENAPKGRVKGENPVSSYEEAAKLCREKVDKIVHECHRVNQKYTDKHFDIEIDLKGWRAKQDCLRMLTASSKDEPWVEFNPGSVKRVTDIFDSPQFFVKGATASDIRQGRDGDCWLLAALCTLGNKEGLIERICVARDEQIGVYGFVFHRDGEWISEIIDDKLYLIKPDYDQSWDERNLIDEDRQRVNSEEDYRKIYQSNSGALYFAQCEDPNETWLPLLEKAYAKAHGDFAAIEGGFTGEGLEDLTGGVTNEVFSTDILDKEYFWREEIMKVNQDFLFGCSSSVFWGRGYRKGIYEGHAYSIMKAVEIDGKRLCLLRNPWGEGEWTGPWSDGSKEWTPEWMQKLDHRFGDDGAFWMEYSDLLKKFQTLDRTRLFTDEWKVTQQWTSLHVPWSVEYHKTKFCFILEKKANVVLVLSQLDDRYFCGLAGQYEFELSFRVHKSGDEDYIVRSHGGYSMRRSVTAELELEAGEYHVLMKLEATRNPDAPAVEDVVRNNAKERRDKLLRIGLAYDLAHAKGEIRETEEEKKGRKKAEEAAKLKSKKEIKEKMEKFKKKSTHNDNKERRKQRAAAVKRKEKAKAKAAKLAEKEKMTEKDTTKEGSKAEPKSVEAAVEGANPEAKKEVSPTDTTQESVAITTEETGKETTSIKTDTAALATTEPSKTDETIEKSASSSEAKTPEENAPGASQTLQIPVPGGTLAAPSFTGPDAESDDESDVVSIISDISSGEIEDAMEEVKLEAEKALAALPPLNPDDEDEFEKDPWNAVAVVGLRVYSKDSG</sequence>
<dbReference type="InterPro" id="IPR001300">
    <property type="entry name" value="Peptidase_C2_calpain_cat"/>
</dbReference>
<dbReference type="SMART" id="SM00230">
    <property type="entry name" value="CysPc"/>
    <property type="match status" value="1"/>
</dbReference>
<evidence type="ECO:0000313" key="9">
    <source>
        <dbReference type="EMBL" id="TVY82686.1"/>
    </source>
</evidence>
<dbReference type="Proteomes" id="UP000469558">
    <property type="component" value="Unassembled WGS sequence"/>
</dbReference>
<feature type="active site" evidence="5 6">
    <location>
        <position position="189"/>
    </location>
</feature>
<feature type="compositionally biased region" description="Polar residues" evidence="7">
    <location>
        <begin position="699"/>
        <end position="723"/>
    </location>
</feature>
<feature type="active site" evidence="5 6">
    <location>
        <position position="374"/>
    </location>
</feature>
<feature type="active site" evidence="5 6">
    <location>
        <position position="394"/>
    </location>
</feature>
<feature type="non-terminal residue" evidence="9">
    <location>
        <position position="1"/>
    </location>
</feature>
<proteinExistence type="inferred from homology"/>
<keyword evidence="4 6" id="KW-0788">Thiol protease</keyword>
<evidence type="ECO:0000259" key="8">
    <source>
        <dbReference type="PROSITE" id="PS50203"/>
    </source>
</evidence>
<evidence type="ECO:0000256" key="6">
    <source>
        <dbReference type="PROSITE-ProRule" id="PRU00239"/>
    </source>
</evidence>
<feature type="region of interest" description="Disordered" evidence="7">
    <location>
        <begin position="594"/>
        <end position="789"/>
    </location>
</feature>
<feature type="domain" description="Calpain catalytic" evidence="8">
    <location>
        <begin position="160"/>
        <end position="450"/>
    </location>
</feature>
<keyword evidence="2 6" id="KW-0645">Protease</keyword>
<reference evidence="9 10" key="1">
    <citation type="submission" date="2018-05" db="EMBL/GenBank/DDBJ databases">
        <title>Genome sequencing and assembly of the regulated plant pathogen Lachnellula willkommii and related sister species for the development of diagnostic species identification markers.</title>
        <authorList>
            <person name="Giroux E."/>
            <person name="Bilodeau G."/>
        </authorList>
    </citation>
    <scope>NUCLEOTIDE SEQUENCE [LARGE SCALE GENOMIC DNA]</scope>
    <source>
        <strain evidence="9 10">CBS 268.59</strain>
    </source>
</reference>
<dbReference type="PANTHER" id="PTHR10183:SF379">
    <property type="entry name" value="CALPAIN-5"/>
    <property type="match status" value="1"/>
</dbReference>
<gene>
    <name evidence="9" type="primary">Capn8_0</name>
    <name evidence="9" type="ORF">LSUE1_G002359</name>
</gene>
<feature type="compositionally biased region" description="Basic and acidic residues" evidence="7">
    <location>
        <begin position="594"/>
        <end position="624"/>
    </location>
</feature>
<dbReference type="OrthoDB" id="424753at2759"/>
<feature type="region of interest" description="Disordered" evidence="7">
    <location>
        <begin position="1"/>
        <end position="47"/>
    </location>
</feature>
<dbReference type="GO" id="GO:0004198">
    <property type="term" value="F:calcium-dependent cysteine-type endopeptidase activity"/>
    <property type="evidence" value="ECO:0007669"/>
    <property type="project" value="InterPro"/>
</dbReference>